<dbReference type="EMBL" id="CP016428">
    <property type="protein sequence ID" value="ANW04976.1"/>
    <property type="molecule type" value="Genomic_DNA"/>
</dbReference>
<dbReference type="STRING" id="1274631.LMTR13_37470"/>
<accession>A0A1B1UQI4</accession>
<reference evidence="1 2" key="1">
    <citation type="submission" date="2016-07" db="EMBL/GenBank/DDBJ databases">
        <title>Complete genome sequence of Bradyrhizobium icense LMTR 13T, a potential inoculant strain isolated from lima bean (Phaseolus lunatus) in Peru.</title>
        <authorList>
            <person name="Ormeno-Orrillo E."/>
            <person name="Duran D."/>
            <person name="Rogel M.A."/>
            <person name="Rey L."/>
            <person name="Imperial J."/>
            <person name="Ruiz-Argueso T."/>
            <person name="Martinez-Romero E."/>
        </authorList>
    </citation>
    <scope>NUCLEOTIDE SEQUENCE [LARGE SCALE GENOMIC DNA]</scope>
    <source>
        <strain evidence="1 2">LMTR 13</strain>
    </source>
</reference>
<dbReference type="AlphaFoldDB" id="A0A1B1UQI4"/>
<dbReference type="Proteomes" id="UP000092839">
    <property type="component" value="Chromosome"/>
</dbReference>
<protein>
    <recommendedName>
        <fullName evidence="3">Helix-turn-helix domain-containing protein</fullName>
    </recommendedName>
</protein>
<evidence type="ECO:0008006" key="3">
    <source>
        <dbReference type="Google" id="ProtNLM"/>
    </source>
</evidence>
<organism evidence="1 2">
    <name type="scientific">Bradyrhizobium icense</name>
    <dbReference type="NCBI Taxonomy" id="1274631"/>
    <lineage>
        <taxon>Bacteria</taxon>
        <taxon>Pseudomonadati</taxon>
        <taxon>Pseudomonadota</taxon>
        <taxon>Alphaproteobacteria</taxon>
        <taxon>Hyphomicrobiales</taxon>
        <taxon>Nitrobacteraceae</taxon>
        <taxon>Bradyrhizobium</taxon>
    </lineage>
</organism>
<keyword evidence="2" id="KW-1185">Reference proteome</keyword>
<name>A0A1B1UQI4_9BRAD</name>
<proteinExistence type="predicted"/>
<sequence length="126" mass="14130">MLDSPAYLSLTCPARAVLIEIARGHDGMNNGRLGLSIRRASERCNIARGTAQRAFVELQERGFIDCMTKGAFSRKALHATEWRLTWWGCDVTGELPSKKFMSWGREKQKPVSNYPVAVPNQIHRAA</sequence>
<dbReference type="KEGG" id="bic:LMTR13_37470"/>
<evidence type="ECO:0000313" key="1">
    <source>
        <dbReference type="EMBL" id="ANW04976.1"/>
    </source>
</evidence>
<evidence type="ECO:0000313" key="2">
    <source>
        <dbReference type="Proteomes" id="UP000092839"/>
    </source>
</evidence>
<gene>
    <name evidence="1" type="ORF">LMTR13_37470</name>
</gene>